<organism evidence="2">
    <name type="scientific">marine sediment metagenome</name>
    <dbReference type="NCBI Taxonomy" id="412755"/>
    <lineage>
        <taxon>unclassified sequences</taxon>
        <taxon>metagenomes</taxon>
        <taxon>ecological metagenomes</taxon>
    </lineage>
</organism>
<sequence length="143" mass="15814">MICRKYNQGPELDVAGLNRITVILDRSETARTEVALNTWPAGLLGPPHRHEQKEQTFFVTAGSGWVVVAGEKCEVGKGDVVFVPAGVEHQTIAAPDEDLEYILYNAFLSDEKEGHRTFAEHIEQVKATRRAQADAAAGERDRQ</sequence>
<dbReference type="SUPFAM" id="SSF51182">
    <property type="entry name" value="RmlC-like cupins"/>
    <property type="match status" value="1"/>
</dbReference>
<dbReference type="PANTHER" id="PTHR43346">
    <property type="entry name" value="LIGAND BINDING DOMAIN PROTEIN, PUTATIVE (AFU_ORTHOLOGUE AFUA_6G14370)-RELATED"/>
    <property type="match status" value="1"/>
</dbReference>
<proteinExistence type="predicted"/>
<dbReference type="Pfam" id="PF07883">
    <property type="entry name" value="Cupin_2"/>
    <property type="match status" value="1"/>
</dbReference>
<reference evidence="2" key="1">
    <citation type="journal article" date="2015" name="Nature">
        <title>Complex archaea that bridge the gap between prokaryotes and eukaryotes.</title>
        <authorList>
            <person name="Spang A."/>
            <person name="Saw J.H."/>
            <person name="Jorgensen S.L."/>
            <person name="Zaremba-Niedzwiedzka K."/>
            <person name="Martijn J."/>
            <person name="Lind A.E."/>
            <person name="van Eijk R."/>
            <person name="Schleper C."/>
            <person name="Guy L."/>
            <person name="Ettema T.J."/>
        </authorList>
    </citation>
    <scope>NUCLEOTIDE SEQUENCE</scope>
</reference>
<name>A0A0F8ZD54_9ZZZZ</name>
<dbReference type="PANTHER" id="PTHR43346:SF1">
    <property type="entry name" value="QUERCETIN 2,3-DIOXYGENASE-RELATED"/>
    <property type="match status" value="1"/>
</dbReference>
<evidence type="ECO:0000259" key="1">
    <source>
        <dbReference type="Pfam" id="PF07883"/>
    </source>
</evidence>
<dbReference type="Gene3D" id="2.60.120.10">
    <property type="entry name" value="Jelly Rolls"/>
    <property type="match status" value="1"/>
</dbReference>
<dbReference type="InterPro" id="IPR014710">
    <property type="entry name" value="RmlC-like_jellyroll"/>
</dbReference>
<gene>
    <name evidence="2" type="ORF">LCGC14_3049260</name>
</gene>
<dbReference type="InterPro" id="IPR013096">
    <property type="entry name" value="Cupin_2"/>
</dbReference>
<dbReference type="AlphaFoldDB" id="A0A0F8ZD54"/>
<dbReference type="InterPro" id="IPR011051">
    <property type="entry name" value="RmlC_Cupin_sf"/>
</dbReference>
<comment type="caution">
    <text evidence="2">The sequence shown here is derived from an EMBL/GenBank/DDBJ whole genome shotgun (WGS) entry which is preliminary data.</text>
</comment>
<dbReference type="InterPro" id="IPR052538">
    <property type="entry name" value="Flavonoid_dioxygenase-like"/>
</dbReference>
<dbReference type="CDD" id="cd02208">
    <property type="entry name" value="cupin_RmlC-like"/>
    <property type="match status" value="1"/>
</dbReference>
<accession>A0A0F8ZD54</accession>
<protein>
    <recommendedName>
        <fullName evidence="1">Cupin type-2 domain-containing protein</fullName>
    </recommendedName>
</protein>
<evidence type="ECO:0000313" key="2">
    <source>
        <dbReference type="EMBL" id="KKK57956.1"/>
    </source>
</evidence>
<feature type="domain" description="Cupin type-2" evidence="1">
    <location>
        <begin position="40"/>
        <end position="102"/>
    </location>
</feature>
<dbReference type="EMBL" id="LAZR01064218">
    <property type="protein sequence ID" value="KKK57956.1"/>
    <property type="molecule type" value="Genomic_DNA"/>
</dbReference>